<organism evidence="2 3">
    <name type="scientific">Didymella exigua CBS 183.55</name>
    <dbReference type="NCBI Taxonomy" id="1150837"/>
    <lineage>
        <taxon>Eukaryota</taxon>
        <taxon>Fungi</taxon>
        <taxon>Dikarya</taxon>
        <taxon>Ascomycota</taxon>
        <taxon>Pezizomycotina</taxon>
        <taxon>Dothideomycetes</taxon>
        <taxon>Pleosporomycetidae</taxon>
        <taxon>Pleosporales</taxon>
        <taxon>Pleosporineae</taxon>
        <taxon>Didymellaceae</taxon>
        <taxon>Didymella</taxon>
    </lineage>
</organism>
<reference evidence="2" key="1">
    <citation type="journal article" date="2020" name="Stud. Mycol.">
        <title>101 Dothideomycetes genomes: a test case for predicting lifestyles and emergence of pathogens.</title>
        <authorList>
            <person name="Haridas S."/>
            <person name="Albert R."/>
            <person name="Binder M."/>
            <person name="Bloem J."/>
            <person name="Labutti K."/>
            <person name="Salamov A."/>
            <person name="Andreopoulos B."/>
            <person name="Baker S."/>
            <person name="Barry K."/>
            <person name="Bills G."/>
            <person name="Bluhm B."/>
            <person name="Cannon C."/>
            <person name="Castanera R."/>
            <person name="Culley D."/>
            <person name="Daum C."/>
            <person name="Ezra D."/>
            <person name="Gonzalez J."/>
            <person name="Henrissat B."/>
            <person name="Kuo A."/>
            <person name="Liang C."/>
            <person name="Lipzen A."/>
            <person name="Lutzoni F."/>
            <person name="Magnuson J."/>
            <person name="Mondo S."/>
            <person name="Nolan M."/>
            <person name="Ohm R."/>
            <person name="Pangilinan J."/>
            <person name="Park H.-J."/>
            <person name="Ramirez L."/>
            <person name="Alfaro M."/>
            <person name="Sun H."/>
            <person name="Tritt A."/>
            <person name="Yoshinaga Y."/>
            <person name="Zwiers L.-H."/>
            <person name="Turgeon B."/>
            <person name="Goodwin S."/>
            <person name="Spatafora J."/>
            <person name="Crous P."/>
            <person name="Grigoriev I."/>
        </authorList>
    </citation>
    <scope>NUCLEOTIDE SEQUENCE</scope>
    <source>
        <strain evidence="2">CBS 183.55</strain>
    </source>
</reference>
<dbReference type="PANTHER" id="PTHR43142">
    <property type="entry name" value="CARBOXYLIC ESTER HYDROLASE"/>
    <property type="match status" value="1"/>
</dbReference>
<name>A0A6A5RQF1_9PLEO</name>
<evidence type="ECO:0000259" key="1">
    <source>
        <dbReference type="Pfam" id="PF00135"/>
    </source>
</evidence>
<dbReference type="InterPro" id="IPR029058">
    <property type="entry name" value="AB_hydrolase_fold"/>
</dbReference>
<dbReference type="InterPro" id="IPR002018">
    <property type="entry name" value="CarbesteraseB"/>
</dbReference>
<dbReference type="Proteomes" id="UP000800082">
    <property type="component" value="Unassembled WGS sequence"/>
</dbReference>
<evidence type="ECO:0000313" key="3">
    <source>
        <dbReference type="Proteomes" id="UP000800082"/>
    </source>
</evidence>
<proteinExistence type="predicted"/>
<dbReference type="AlphaFoldDB" id="A0A6A5RQF1"/>
<dbReference type="OrthoDB" id="6846267at2759"/>
<sequence length="536" mass="60790">MSKLSRPYLRDLQFRGVVEGLTYLDEKSDPLCHFFGGVPFGLPPVGPFRFQKPRSLPTCYRYGTKSNPGRFTGSCGLCPQVTRQGLDDHLWEEDCLQSNIWVPTGEPPEGGWPVLFYIHGGFLQLGNPNDMDMRAFLSDSPTRCIVVAPAYRLNIFGFLSSPELLQECPDFSVNLGFWDQRLALQWTWENISYFAGNPSNITISGYSAGAHSVFHQLAYDLGVPDKKAIVKRVLMLSNGPGVQPKSLEESQTQFEEVLTALKIPPSALPSEKLAKLRALPAKALIEASTKLKLHQFRAVTDGSFVRHNLIQELSDATFAQRLKQRNIKIMMGECSEEHFLYGTWKPPQPGSDPLFHRLEADYPRAAVEVLMKHYFPDQKLAKKFKSWGEAFGHIYADVQIHALERGMADALVKHGAGSLLHRYRIEWRAKCVDRKIPRKFGPTHTSDLPIWFWGNGDALTRVEKKIITEAFQKPLAQFLYGESVSWGTEHHTQIRTLKEDGRVVIEDDESRLREALELWNALSRVSTPRRPRESKL</sequence>
<dbReference type="EMBL" id="ML978964">
    <property type="protein sequence ID" value="KAF1930012.1"/>
    <property type="molecule type" value="Genomic_DNA"/>
</dbReference>
<dbReference type="PANTHER" id="PTHR43142:SF4">
    <property type="entry name" value="CARBOXYLIC ESTER HYDROLASE"/>
    <property type="match status" value="1"/>
</dbReference>
<dbReference type="Gene3D" id="3.40.50.1820">
    <property type="entry name" value="alpha/beta hydrolase"/>
    <property type="match status" value="1"/>
</dbReference>
<accession>A0A6A5RQF1</accession>
<dbReference type="Pfam" id="PF00135">
    <property type="entry name" value="COesterase"/>
    <property type="match status" value="1"/>
</dbReference>
<feature type="domain" description="Carboxylesterase type B" evidence="1">
    <location>
        <begin position="16"/>
        <end position="454"/>
    </location>
</feature>
<keyword evidence="3" id="KW-1185">Reference proteome</keyword>
<protein>
    <submittedName>
        <fullName evidence="2">Paraben-hydrolyzing esterase</fullName>
    </submittedName>
</protein>
<dbReference type="GeneID" id="54353338"/>
<dbReference type="SUPFAM" id="SSF53474">
    <property type="entry name" value="alpha/beta-Hydrolases"/>
    <property type="match status" value="1"/>
</dbReference>
<dbReference type="RefSeq" id="XP_033450260.1">
    <property type="nucleotide sequence ID" value="XM_033595671.1"/>
</dbReference>
<gene>
    <name evidence="2" type="ORF">M421DRAFT_59282</name>
</gene>
<evidence type="ECO:0000313" key="2">
    <source>
        <dbReference type="EMBL" id="KAF1930012.1"/>
    </source>
</evidence>